<evidence type="ECO:0000313" key="3">
    <source>
        <dbReference type="EnsemblPlants" id="PAC:32958176.CDS.1"/>
    </source>
</evidence>
<dbReference type="AlphaFoldDB" id="A0A2K1JW97"/>
<sequence>MQLSRPRDDVLPALLDHAQHHRVRLRQPLQPLHQLRQVRRVLALHRHPHHRRHRKLHRPDRVRVRLLLPRQRRILRDELVQSHHRHRVPARHVLHRLLPPPHPDHRPLHRLRVQVLLPPGHVVRPHDPHLHSRRHLPREHAPEREKPPLVRRRNHLRHVQHQRAVRVAVPDRVRVLVVQRPLVQILHPVPLRRRRRRQMVNHHLQQRARRRQPRLHRPLHQRLPHQVLLVRLQPAVQLRQHRPQLLLLVVHADVDHLLDRVVHELHEPALARRRPRVLRRPLLRRRVEKVLPPQPLHHLLLVHPELPRVHLREVRQRERPPVQTRRKRHRPLLRIHLHVPQQRVLVRRHDHVRALDHPLERLVRLLALHLQLQKAPVHLVHSQHRPDPLSQCLPQHRLRLHAHSLHAVHHHQSSVRDPQRRRHLRRKVHMPGRVDQVDQVIMPVLLALVVLQRLLRHLVVQRDTGRLDGDATVRLILPSVRQPHISGGLLGNDSSSSHQGIR</sequence>
<dbReference type="Proteomes" id="UP000006727">
    <property type="component" value="Chromosome 11"/>
</dbReference>
<keyword evidence="4" id="KW-1185">Reference proteome</keyword>
<dbReference type="InParanoid" id="A0A2K1JW97"/>
<reference evidence="3" key="3">
    <citation type="submission" date="2020-12" db="UniProtKB">
        <authorList>
            <consortium name="EnsemblPlants"/>
        </authorList>
    </citation>
    <scope>IDENTIFICATION</scope>
</reference>
<reference evidence="2 4" key="1">
    <citation type="journal article" date="2008" name="Science">
        <title>The Physcomitrella genome reveals evolutionary insights into the conquest of land by plants.</title>
        <authorList>
            <person name="Rensing S."/>
            <person name="Lang D."/>
            <person name="Zimmer A."/>
            <person name="Terry A."/>
            <person name="Salamov A."/>
            <person name="Shapiro H."/>
            <person name="Nishiyama T."/>
            <person name="Perroud P.-F."/>
            <person name="Lindquist E."/>
            <person name="Kamisugi Y."/>
            <person name="Tanahashi T."/>
            <person name="Sakakibara K."/>
            <person name="Fujita T."/>
            <person name="Oishi K."/>
            <person name="Shin-I T."/>
            <person name="Kuroki Y."/>
            <person name="Toyoda A."/>
            <person name="Suzuki Y."/>
            <person name="Hashimoto A."/>
            <person name="Yamaguchi K."/>
            <person name="Sugano A."/>
            <person name="Kohara Y."/>
            <person name="Fujiyama A."/>
            <person name="Anterola A."/>
            <person name="Aoki S."/>
            <person name="Ashton N."/>
            <person name="Barbazuk W.B."/>
            <person name="Barker E."/>
            <person name="Bennetzen J."/>
            <person name="Bezanilla M."/>
            <person name="Blankenship R."/>
            <person name="Cho S.H."/>
            <person name="Dutcher S."/>
            <person name="Estelle M."/>
            <person name="Fawcett J.A."/>
            <person name="Gundlach H."/>
            <person name="Hanada K."/>
            <person name="Heyl A."/>
            <person name="Hicks K.A."/>
            <person name="Hugh J."/>
            <person name="Lohr M."/>
            <person name="Mayer K."/>
            <person name="Melkozernov A."/>
            <person name="Murata T."/>
            <person name="Nelson D."/>
            <person name="Pils B."/>
            <person name="Prigge M."/>
            <person name="Reiss B."/>
            <person name="Renner T."/>
            <person name="Rombauts S."/>
            <person name="Rushton P."/>
            <person name="Sanderfoot A."/>
            <person name="Schween G."/>
            <person name="Shiu S.-H."/>
            <person name="Stueber K."/>
            <person name="Theodoulou F.L."/>
            <person name="Tu H."/>
            <person name="Van de Peer Y."/>
            <person name="Verrier P.J."/>
            <person name="Waters E."/>
            <person name="Wood A."/>
            <person name="Yang L."/>
            <person name="Cove D."/>
            <person name="Cuming A."/>
            <person name="Hasebe M."/>
            <person name="Lucas S."/>
            <person name="Mishler D.B."/>
            <person name="Reski R."/>
            <person name="Grigoriev I."/>
            <person name="Quatrano R.S."/>
            <person name="Boore J.L."/>
        </authorList>
    </citation>
    <scope>NUCLEOTIDE SEQUENCE [LARGE SCALE GENOMIC DNA]</scope>
    <source>
        <strain evidence="3 4">cv. Gransden 2004</strain>
    </source>
</reference>
<dbReference type="EnsemblPlants" id="Pp3c11_25452V3.1">
    <property type="protein sequence ID" value="PAC:32958176.CDS.1"/>
    <property type="gene ID" value="Pp3c11_25452"/>
</dbReference>
<reference evidence="2 4" key="2">
    <citation type="journal article" date="2018" name="Plant J.">
        <title>The Physcomitrella patens chromosome-scale assembly reveals moss genome structure and evolution.</title>
        <authorList>
            <person name="Lang D."/>
            <person name="Ullrich K.K."/>
            <person name="Murat F."/>
            <person name="Fuchs J."/>
            <person name="Jenkins J."/>
            <person name="Haas F.B."/>
            <person name="Piednoel M."/>
            <person name="Gundlach H."/>
            <person name="Van Bel M."/>
            <person name="Meyberg R."/>
            <person name="Vives C."/>
            <person name="Morata J."/>
            <person name="Symeonidi A."/>
            <person name="Hiss M."/>
            <person name="Muchero W."/>
            <person name="Kamisugi Y."/>
            <person name="Saleh O."/>
            <person name="Blanc G."/>
            <person name="Decker E.L."/>
            <person name="van Gessel N."/>
            <person name="Grimwood J."/>
            <person name="Hayes R.D."/>
            <person name="Graham S.W."/>
            <person name="Gunter L.E."/>
            <person name="McDaniel S.F."/>
            <person name="Hoernstein S.N.W."/>
            <person name="Larsson A."/>
            <person name="Li F.W."/>
            <person name="Perroud P.F."/>
            <person name="Phillips J."/>
            <person name="Ranjan P."/>
            <person name="Rokshar D.S."/>
            <person name="Rothfels C.J."/>
            <person name="Schneider L."/>
            <person name="Shu S."/>
            <person name="Stevenson D.W."/>
            <person name="Thummler F."/>
            <person name="Tillich M."/>
            <person name="Villarreal Aguilar J.C."/>
            <person name="Widiez T."/>
            <person name="Wong G.K."/>
            <person name="Wymore A."/>
            <person name="Zhang Y."/>
            <person name="Zimmer A.D."/>
            <person name="Quatrano R.S."/>
            <person name="Mayer K.F.X."/>
            <person name="Goodstein D."/>
            <person name="Casacuberta J.M."/>
            <person name="Vandepoele K."/>
            <person name="Reski R."/>
            <person name="Cuming A.C."/>
            <person name="Tuskan G.A."/>
            <person name="Maumus F."/>
            <person name="Salse J."/>
            <person name="Schmutz J."/>
            <person name="Rensing S.A."/>
        </authorList>
    </citation>
    <scope>NUCLEOTIDE SEQUENCE [LARGE SCALE GENOMIC DNA]</scope>
    <source>
        <strain evidence="3 4">cv. Gransden 2004</strain>
    </source>
</reference>
<organism evidence="2">
    <name type="scientific">Physcomitrium patens</name>
    <name type="common">Spreading-leaved earth moss</name>
    <name type="synonym">Physcomitrella patens</name>
    <dbReference type="NCBI Taxonomy" id="3218"/>
    <lineage>
        <taxon>Eukaryota</taxon>
        <taxon>Viridiplantae</taxon>
        <taxon>Streptophyta</taxon>
        <taxon>Embryophyta</taxon>
        <taxon>Bryophyta</taxon>
        <taxon>Bryophytina</taxon>
        <taxon>Bryopsida</taxon>
        <taxon>Funariidae</taxon>
        <taxon>Funariales</taxon>
        <taxon>Funariaceae</taxon>
        <taxon>Physcomitrium</taxon>
    </lineage>
</organism>
<feature type="region of interest" description="Disordered" evidence="1">
    <location>
        <begin position="122"/>
        <end position="145"/>
    </location>
</feature>
<evidence type="ECO:0000256" key="1">
    <source>
        <dbReference type="SAM" id="MobiDB-lite"/>
    </source>
</evidence>
<proteinExistence type="predicted"/>
<name>A0A2K1JW97_PHYPA</name>
<dbReference type="AntiFam" id="ANF00072">
    <property type="entry name" value="Shadow ORF (opposite TypA)"/>
</dbReference>
<evidence type="ECO:0000313" key="4">
    <source>
        <dbReference type="Proteomes" id="UP000006727"/>
    </source>
</evidence>
<dbReference type="EMBL" id="ABEU02000011">
    <property type="protein sequence ID" value="PNR45791.1"/>
    <property type="molecule type" value="Genomic_DNA"/>
</dbReference>
<dbReference type="Gramene" id="Pp3c11_25452V3.1">
    <property type="protein sequence ID" value="PAC:32958176.CDS.1"/>
    <property type="gene ID" value="Pp3c11_25452"/>
</dbReference>
<evidence type="ECO:0000313" key="2">
    <source>
        <dbReference type="EMBL" id="PNR45791.1"/>
    </source>
</evidence>
<gene>
    <name evidence="2" type="ORF">PHYPA_015562</name>
</gene>
<accession>A0A2K1JW97</accession>
<protein>
    <submittedName>
        <fullName evidence="2 3">Uncharacterized protein</fullName>
    </submittedName>
</protein>